<evidence type="ECO:0000313" key="6">
    <source>
        <dbReference type="Proteomes" id="UP000664859"/>
    </source>
</evidence>
<organism evidence="5 6">
    <name type="scientific">Tribonema minus</name>
    <dbReference type="NCBI Taxonomy" id="303371"/>
    <lineage>
        <taxon>Eukaryota</taxon>
        <taxon>Sar</taxon>
        <taxon>Stramenopiles</taxon>
        <taxon>Ochrophyta</taxon>
        <taxon>PX clade</taxon>
        <taxon>Xanthophyceae</taxon>
        <taxon>Tribonematales</taxon>
        <taxon>Tribonemataceae</taxon>
        <taxon>Tribonema</taxon>
    </lineage>
</organism>
<keyword evidence="3" id="KW-0175">Coiled coil</keyword>
<keyword evidence="2" id="KW-0539">Nucleus</keyword>
<evidence type="ECO:0000256" key="4">
    <source>
        <dbReference type="SAM" id="MobiDB-lite"/>
    </source>
</evidence>
<gene>
    <name evidence="5" type="ORF">JKP88DRAFT_261698</name>
</gene>
<keyword evidence="6" id="KW-1185">Reference proteome</keyword>
<reference evidence="5" key="1">
    <citation type="submission" date="2021-02" db="EMBL/GenBank/DDBJ databases">
        <title>First Annotated Genome of the Yellow-green Alga Tribonema minus.</title>
        <authorList>
            <person name="Mahan K.M."/>
        </authorList>
    </citation>
    <scope>NUCLEOTIDE SEQUENCE</scope>
    <source>
        <strain evidence="5">UTEX B ZZ1240</strain>
    </source>
</reference>
<protein>
    <submittedName>
        <fullName evidence="5">Uncharacterized protein</fullName>
    </submittedName>
</protein>
<dbReference type="InterPro" id="IPR008501">
    <property type="entry name" value="THOC7/Mft1"/>
</dbReference>
<feature type="compositionally biased region" description="Acidic residues" evidence="4">
    <location>
        <begin position="194"/>
        <end position="239"/>
    </location>
</feature>
<comment type="subcellular location">
    <subcellularLocation>
        <location evidence="1">Nucleus</location>
    </subcellularLocation>
</comment>
<proteinExistence type="predicted"/>
<feature type="region of interest" description="Disordered" evidence="4">
    <location>
        <begin position="186"/>
        <end position="253"/>
    </location>
</feature>
<accession>A0A835YSG9</accession>
<comment type="caution">
    <text evidence="5">The sequence shown here is derived from an EMBL/GenBank/DDBJ whole genome shotgun (WGS) entry which is preliminary data.</text>
</comment>
<evidence type="ECO:0000313" key="5">
    <source>
        <dbReference type="EMBL" id="KAG5175713.1"/>
    </source>
</evidence>
<dbReference type="GO" id="GO:0006397">
    <property type="term" value="P:mRNA processing"/>
    <property type="evidence" value="ECO:0007669"/>
    <property type="project" value="InterPro"/>
</dbReference>
<dbReference type="Proteomes" id="UP000664859">
    <property type="component" value="Unassembled WGS sequence"/>
</dbReference>
<name>A0A835YSG9_9STRA</name>
<evidence type="ECO:0000256" key="3">
    <source>
        <dbReference type="SAM" id="Coils"/>
    </source>
</evidence>
<sequence length="253" mass="27811">MEDDHLMSRIYSREFALLQPHIGSVTSKWLKVVDTMMKGDVAARDKAGHLQKAVEAVLIEVKSFGFDITRNAYLHHSTELELKQCDAMQREVETDVTKVKDEIEGLKAQLQRARTARRQRSECEELARAANGLQPRRMAGLEIAALEGKLAAAAAEKRRSDAAVALRERQFLLLLQTLYELQSALSEGDGTSPLEEEDAEGQGEAAEGGEDPGEEAEGEADGGGEEGEGDKEDADEDDERASKRKRRGSDADD</sequence>
<dbReference type="AlphaFoldDB" id="A0A835YSG9"/>
<dbReference type="GO" id="GO:0000445">
    <property type="term" value="C:THO complex part of transcription export complex"/>
    <property type="evidence" value="ECO:0007669"/>
    <property type="project" value="InterPro"/>
</dbReference>
<evidence type="ECO:0000256" key="2">
    <source>
        <dbReference type="ARBA" id="ARBA00023242"/>
    </source>
</evidence>
<feature type="coiled-coil region" evidence="3">
    <location>
        <begin position="89"/>
        <end position="116"/>
    </location>
</feature>
<evidence type="ECO:0000256" key="1">
    <source>
        <dbReference type="ARBA" id="ARBA00004123"/>
    </source>
</evidence>
<dbReference type="Pfam" id="PF05615">
    <property type="entry name" value="THOC7"/>
    <property type="match status" value="1"/>
</dbReference>
<dbReference type="EMBL" id="JAFCMP010000547">
    <property type="protein sequence ID" value="KAG5175713.1"/>
    <property type="molecule type" value="Genomic_DNA"/>
</dbReference>